<comment type="caution">
    <text evidence="2">The sequence shown here is derived from an EMBL/GenBank/DDBJ whole genome shotgun (WGS) entry which is preliminary data.</text>
</comment>
<gene>
    <name evidence="2" type="ORF">tinsulaeT_29180</name>
</gene>
<dbReference type="EMBL" id="BSST01000001">
    <property type="protein sequence ID" value="GLX79578.1"/>
    <property type="molecule type" value="Genomic_DNA"/>
</dbReference>
<name>A0ABQ6GUG3_9GAMM</name>
<organism evidence="2 3">
    <name type="scientific">Thalassotalea insulae</name>
    <dbReference type="NCBI Taxonomy" id="2056778"/>
    <lineage>
        <taxon>Bacteria</taxon>
        <taxon>Pseudomonadati</taxon>
        <taxon>Pseudomonadota</taxon>
        <taxon>Gammaproteobacteria</taxon>
        <taxon>Alteromonadales</taxon>
        <taxon>Colwelliaceae</taxon>
        <taxon>Thalassotalea</taxon>
    </lineage>
</organism>
<evidence type="ECO:0000313" key="2">
    <source>
        <dbReference type="EMBL" id="GLX79578.1"/>
    </source>
</evidence>
<reference evidence="2 3" key="1">
    <citation type="submission" date="2023-03" db="EMBL/GenBank/DDBJ databases">
        <title>Draft genome sequence of Thalassotalea insulae KCTC 62186T.</title>
        <authorList>
            <person name="Sawabe T."/>
        </authorList>
    </citation>
    <scope>NUCLEOTIDE SEQUENCE [LARGE SCALE GENOMIC DNA]</scope>
    <source>
        <strain evidence="2 3">KCTC 62186</strain>
    </source>
</reference>
<accession>A0ABQ6GUG3</accession>
<dbReference type="RefSeq" id="WP_284245491.1">
    <property type="nucleotide sequence ID" value="NZ_BSST01000001.1"/>
</dbReference>
<evidence type="ECO:0000313" key="3">
    <source>
        <dbReference type="Proteomes" id="UP001157186"/>
    </source>
</evidence>
<dbReference type="Proteomes" id="UP001157186">
    <property type="component" value="Unassembled WGS sequence"/>
</dbReference>
<feature type="chain" id="PRO_5045162430" description="DnrO protein" evidence="1">
    <location>
        <begin position="25"/>
        <end position="156"/>
    </location>
</feature>
<keyword evidence="3" id="KW-1185">Reference proteome</keyword>
<proteinExistence type="predicted"/>
<sequence length="156" mass="17623">MSNKNYISILFSLMALIGNFSLFAEEHQHHHQQQTAELALNHGEKWSIDESLHIGMTNIKNDISANLALIHQQKFTAKQYQGLALGLEKHLSFLFENCQLAPQADAQLHILLADIMQGVAQMKHSDNGKPGAVLIIQALKNYPQYFADPRWQNLAH</sequence>
<evidence type="ECO:0000256" key="1">
    <source>
        <dbReference type="SAM" id="SignalP"/>
    </source>
</evidence>
<keyword evidence="1" id="KW-0732">Signal</keyword>
<feature type="signal peptide" evidence="1">
    <location>
        <begin position="1"/>
        <end position="24"/>
    </location>
</feature>
<evidence type="ECO:0008006" key="4">
    <source>
        <dbReference type="Google" id="ProtNLM"/>
    </source>
</evidence>
<protein>
    <recommendedName>
        <fullName evidence="4">DnrO protein</fullName>
    </recommendedName>
</protein>